<dbReference type="EMBL" id="QFQP01000010">
    <property type="protein sequence ID" value="PZR13302.1"/>
    <property type="molecule type" value="Genomic_DNA"/>
</dbReference>
<dbReference type="Pfam" id="PF00583">
    <property type="entry name" value="Acetyltransf_1"/>
    <property type="match status" value="1"/>
</dbReference>
<evidence type="ECO:0000313" key="2">
    <source>
        <dbReference type="EMBL" id="PZR13302.1"/>
    </source>
</evidence>
<dbReference type="PROSITE" id="PS51186">
    <property type="entry name" value="GNAT"/>
    <property type="match status" value="1"/>
</dbReference>
<dbReference type="Gene3D" id="3.40.630.30">
    <property type="match status" value="1"/>
</dbReference>
<protein>
    <recommendedName>
        <fullName evidence="1">N-acetyltransferase domain-containing protein</fullName>
    </recommendedName>
</protein>
<dbReference type="AlphaFoldDB" id="A0A2W5TEW2"/>
<name>A0A2W5TEW2_9BACT</name>
<gene>
    <name evidence="2" type="ORF">DI536_13535</name>
</gene>
<feature type="domain" description="N-acetyltransferase" evidence="1">
    <location>
        <begin position="8"/>
        <end position="190"/>
    </location>
</feature>
<comment type="caution">
    <text evidence="2">The sequence shown here is derived from an EMBL/GenBank/DDBJ whole genome shotgun (WGS) entry which is preliminary data.</text>
</comment>
<evidence type="ECO:0000259" key="1">
    <source>
        <dbReference type="PROSITE" id="PS51186"/>
    </source>
</evidence>
<sequence length="190" mass="21504">MPGAPATVKVVGVTTETWEQFQDFFSSKGCPGFCWCAAYRFFDAPKMSRDQKKSAMHRRVKRGVPVGVVALRDEQAVGWCSIAPRASMERLQTSKYMPVVNDKACTLLCLFVRRADRGEGLGHALIEGALRYARKHRVREVEAYPWDTAGMRKNAKGDDPSMHFGHSAMFKACGFEREGRTRRWVKKLRA</sequence>
<dbReference type="InterPro" id="IPR000182">
    <property type="entry name" value="GNAT_dom"/>
</dbReference>
<reference evidence="2 3" key="1">
    <citation type="submission" date="2017-08" db="EMBL/GenBank/DDBJ databases">
        <title>Infants hospitalized years apart are colonized by the same room-sourced microbial strains.</title>
        <authorList>
            <person name="Brooks B."/>
            <person name="Olm M.R."/>
            <person name="Firek B.A."/>
            <person name="Baker R."/>
            <person name="Thomas B.C."/>
            <person name="Morowitz M.J."/>
            <person name="Banfield J.F."/>
        </authorList>
    </citation>
    <scope>NUCLEOTIDE SEQUENCE [LARGE SCALE GENOMIC DNA]</scope>
    <source>
        <strain evidence="2">S2_003_000_R2_14</strain>
    </source>
</reference>
<accession>A0A2W5TEW2</accession>
<dbReference type="CDD" id="cd04301">
    <property type="entry name" value="NAT_SF"/>
    <property type="match status" value="1"/>
</dbReference>
<evidence type="ECO:0000313" key="3">
    <source>
        <dbReference type="Proteomes" id="UP000249061"/>
    </source>
</evidence>
<organism evidence="2 3">
    <name type="scientific">Archangium gephyra</name>
    <dbReference type="NCBI Taxonomy" id="48"/>
    <lineage>
        <taxon>Bacteria</taxon>
        <taxon>Pseudomonadati</taxon>
        <taxon>Myxococcota</taxon>
        <taxon>Myxococcia</taxon>
        <taxon>Myxococcales</taxon>
        <taxon>Cystobacterineae</taxon>
        <taxon>Archangiaceae</taxon>
        <taxon>Archangium</taxon>
    </lineage>
</organism>
<dbReference type="SUPFAM" id="SSF55729">
    <property type="entry name" value="Acyl-CoA N-acyltransferases (Nat)"/>
    <property type="match status" value="1"/>
</dbReference>
<proteinExistence type="predicted"/>
<dbReference type="InterPro" id="IPR016181">
    <property type="entry name" value="Acyl_CoA_acyltransferase"/>
</dbReference>
<dbReference type="GO" id="GO:0016747">
    <property type="term" value="F:acyltransferase activity, transferring groups other than amino-acyl groups"/>
    <property type="evidence" value="ECO:0007669"/>
    <property type="project" value="InterPro"/>
</dbReference>
<dbReference type="Proteomes" id="UP000249061">
    <property type="component" value="Unassembled WGS sequence"/>
</dbReference>